<name>A0ABY7FKF8_MYAAR</name>
<evidence type="ECO:0000313" key="1">
    <source>
        <dbReference type="EMBL" id="WAR21421.1"/>
    </source>
</evidence>
<keyword evidence="2" id="KW-1185">Reference proteome</keyword>
<gene>
    <name evidence="1" type="ORF">MAR_015395</name>
</gene>
<organism evidence="1 2">
    <name type="scientific">Mya arenaria</name>
    <name type="common">Soft-shell clam</name>
    <dbReference type="NCBI Taxonomy" id="6604"/>
    <lineage>
        <taxon>Eukaryota</taxon>
        <taxon>Metazoa</taxon>
        <taxon>Spiralia</taxon>
        <taxon>Lophotrochozoa</taxon>
        <taxon>Mollusca</taxon>
        <taxon>Bivalvia</taxon>
        <taxon>Autobranchia</taxon>
        <taxon>Heteroconchia</taxon>
        <taxon>Euheterodonta</taxon>
        <taxon>Imparidentia</taxon>
        <taxon>Neoheterodontei</taxon>
        <taxon>Myida</taxon>
        <taxon>Myoidea</taxon>
        <taxon>Myidae</taxon>
        <taxon>Mya</taxon>
    </lineage>
</organism>
<accession>A0ABY7FKF8</accession>
<proteinExistence type="predicted"/>
<dbReference type="EMBL" id="CP111023">
    <property type="protein sequence ID" value="WAR21421.1"/>
    <property type="molecule type" value="Genomic_DNA"/>
</dbReference>
<protein>
    <submittedName>
        <fullName evidence="1">Uncharacterized protein</fullName>
    </submittedName>
</protein>
<reference evidence="1" key="1">
    <citation type="submission" date="2022-11" db="EMBL/GenBank/DDBJ databases">
        <title>Centuries of genome instability and evolution in soft-shell clam transmissible cancer (bioRxiv).</title>
        <authorList>
            <person name="Hart S.F.M."/>
            <person name="Yonemitsu M.A."/>
            <person name="Giersch R.M."/>
            <person name="Beal B.F."/>
            <person name="Arriagada G."/>
            <person name="Davis B.W."/>
            <person name="Ostrander E.A."/>
            <person name="Goff S.P."/>
            <person name="Metzger M.J."/>
        </authorList>
    </citation>
    <scope>NUCLEOTIDE SEQUENCE</scope>
    <source>
        <strain evidence="1">MELC-2E11</strain>
        <tissue evidence="1">Siphon/mantle</tissue>
    </source>
</reference>
<sequence>MFWSLLMIYGVGAAVDHGMRKMDKMDHGNGFHLTEEPMLIHHNDIDLMVEHGDEHHDCNHDNERNKLMMVLMNENARNGMDSPNSGLKNVMNMAATWNKMATMADLMTPYIDYKKTKDVFMKDMKTFCYMVDVAHEVAKHNHSSHEQDKYSIS</sequence>
<dbReference type="Proteomes" id="UP001164746">
    <property type="component" value="Chromosome 12"/>
</dbReference>
<evidence type="ECO:0000313" key="2">
    <source>
        <dbReference type="Proteomes" id="UP001164746"/>
    </source>
</evidence>